<keyword evidence="2" id="KW-1185">Reference proteome</keyword>
<accession>A0AAJ0CR97</accession>
<evidence type="ECO:0000313" key="2">
    <source>
        <dbReference type="Proteomes" id="UP001251528"/>
    </source>
</evidence>
<dbReference type="EMBL" id="JASWJB010000130">
    <property type="protein sequence ID" value="KAK2595491.1"/>
    <property type="molecule type" value="Genomic_DNA"/>
</dbReference>
<organism evidence="1 2">
    <name type="scientific">Conoideocrella luteorostrata</name>
    <dbReference type="NCBI Taxonomy" id="1105319"/>
    <lineage>
        <taxon>Eukaryota</taxon>
        <taxon>Fungi</taxon>
        <taxon>Dikarya</taxon>
        <taxon>Ascomycota</taxon>
        <taxon>Pezizomycotina</taxon>
        <taxon>Sordariomycetes</taxon>
        <taxon>Hypocreomycetidae</taxon>
        <taxon>Hypocreales</taxon>
        <taxon>Clavicipitaceae</taxon>
        <taxon>Conoideocrella</taxon>
    </lineage>
</organism>
<dbReference type="PANTHER" id="PTHR42791">
    <property type="entry name" value="GNAT FAMILY ACETYLTRANSFERASE"/>
    <property type="match status" value="1"/>
</dbReference>
<dbReference type="CDD" id="cd04301">
    <property type="entry name" value="NAT_SF"/>
    <property type="match status" value="1"/>
</dbReference>
<evidence type="ECO:0008006" key="3">
    <source>
        <dbReference type="Google" id="ProtNLM"/>
    </source>
</evidence>
<dbReference type="PANTHER" id="PTHR42791:SF5">
    <property type="entry name" value="HYPOTHETICAL ACETYLTRANSFERASE (EUROFUNG)"/>
    <property type="match status" value="1"/>
</dbReference>
<reference evidence="1" key="1">
    <citation type="submission" date="2023-06" db="EMBL/GenBank/DDBJ databases">
        <title>Conoideocrella luteorostrata (Hypocreales: Clavicipitaceae), a potential biocontrol fungus for elongate hemlock scale in United States Christmas tree production areas.</title>
        <authorList>
            <person name="Barrett H."/>
            <person name="Lovett B."/>
            <person name="Macias A.M."/>
            <person name="Stajich J.E."/>
            <person name="Kasson M.T."/>
        </authorList>
    </citation>
    <scope>NUCLEOTIDE SEQUENCE</scope>
    <source>
        <strain evidence="1">ARSEF 14590</strain>
    </source>
</reference>
<name>A0AAJ0CR97_9HYPO</name>
<protein>
    <recommendedName>
        <fullName evidence="3">N-acetyltransferase domain-containing protein</fullName>
    </recommendedName>
</protein>
<dbReference type="Proteomes" id="UP001251528">
    <property type="component" value="Unassembled WGS sequence"/>
</dbReference>
<sequence>MDVTWFPDDSSRKFVEAALDNYGMPRYKAAQRPHIRKTALFFSLTVSLQSVILTPKQTRDLFNVFTHPDYRGRGIGQQFTNWGMMKADELGLEFFLDATLPGKPLYEANRFICVEENATAPTTSNADDKWREIEAKVSPFTFWLMWRPVGGKYEEGKTVKPWETG</sequence>
<proteinExistence type="predicted"/>
<comment type="caution">
    <text evidence="1">The sequence shown here is derived from an EMBL/GenBank/DDBJ whole genome shotgun (WGS) entry which is preliminary data.</text>
</comment>
<dbReference type="SUPFAM" id="SSF55729">
    <property type="entry name" value="Acyl-CoA N-acyltransferases (Nat)"/>
    <property type="match status" value="1"/>
</dbReference>
<evidence type="ECO:0000313" key="1">
    <source>
        <dbReference type="EMBL" id="KAK2595491.1"/>
    </source>
</evidence>
<dbReference type="Gene3D" id="3.40.630.30">
    <property type="match status" value="1"/>
</dbReference>
<dbReference type="AlphaFoldDB" id="A0AAJ0CR97"/>
<dbReference type="InterPro" id="IPR016181">
    <property type="entry name" value="Acyl_CoA_acyltransferase"/>
</dbReference>
<gene>
    <name evidence="1" type="ORF">QQS21_006766</name>
</gene>
<dbReference type="InterPro" id="IPR052523">
    <property type="entry name" value="Trichothecene_AcTrans"/>
</dbReference>